<dbReference type="Gene3D" id="3.40.309.10">
    <property type="entry name" value="Aldehyde Dehydrogenase, Chain A, domain 2"/>
    <property type="match status" value="1"/>
</dbReference>
<dbReference type="CDD" id="cd07103">
    <property type="entry name" value="ALDH_F5_SSADH_GabD"/>
    <property type="match status" value="1"/>
</dbReference>
<evidence type="ECO:0000256" key="2">
    <source>
        <dbReference type="PROSITE-ProRule" id="PRU10007"/>
    </source>
</evidence>
<protein>
    <submittedName>
        <fullName evidence="6">NAD-dependent succinate-semialdehyde dehydrogenase</fullName>
    </submittedName>
</protein>
<feature type="compositionally biased region" description="Low complexity" evidence="4">
    <location>
        <begin position="1"/>
        <end position="29"/>
    </location>
</feature>
<reference evidence="7" key="1">
    <citation type="journal article" date="2019" name="Int. J. Syst. Evol. Microbiol.">
        <title>The Global Catalogue of Microorganisms (GCM) 10K type strain sequencing project: providing services to taxonomists for standard genome sequencing and annotation.</title>
        <authorList>
            <consortium name="The Broad Institute Genomics Platform"/>
            <consortium name="The Broad Institute Genome Sequencing Center for Infectious Disease"/>
            <person name="Wu L."/>
            <person name="Ma J."/>
        </authorList>
    </citation>
    <scope>NUCLEOTIDE SEQUENCE [LARGE SCALE GENOMIC DNA]</scope>
    <source>
        <strain evidence="7">JCM 17442</strain>
    </source>
</reference>
<feature type="region of interest" description="Disordered" evidence="4">
    <location>
        <begin position="1"/>
        <end position="32"/>
    </location>
</feature>
<keyword evidence="1 3" id="KW-0560">Oxidoreductase</keyword>
<dbReference type="Gene3D" id="3.40.605.10">
    <property type="entry name" value="Aldehyde Dehydrogenase, Chain A, domain 1"/>
    <property type="match status" value="1"/>
</dbReference>
<dbReference type="EMBL" id="BAABAU010000001">
    <property type="protein sequence ID" value="GAA4265812.1"/>
    <property type="molecule type" value="Genomic_DNA"/>
</dbReference>
<dbReference type="SUPFAM" id="SSF53720">
    <property type="entry name" value="ALDH-like"/>
    <property type="match status" value="1"/>
</dbReference>
<accession>A0ABP8E0T6</accession>
<evidence type="ECO:0000259" key="5">
    <source>
        <dbReference type="Pfam" id="PF00171"/>
    </source>
</evidence>
<dbReference type="InterPro" id="IPR015590">
    <property type="entry name" value="Aldehyde_DH_dom"/>
</dbReference>
<evidence type="ECO:0000256" key="3">
    <source>
        <dbReference type="RuleBase" id="RU003345"/>
    </source>
</evidence>
<dbReference type="InterPro" id="IPR029510">
    <property type="entry name" value="Ald_DH_CS_GLU"/>
</dbReference>
<dbReference type="Pfam" id="PF00171">
    <property type="entry name" value="Aldedh"/>
    <property type="match status" value="1"/>
</dbReference>
<dbReference type="Proteomes" id="UP001501594">
    <property type="component" value="Unassembled WGS sequence"/>
</dbReference>
<feature type="domain" description="Aldehyde dehydrogenase" evidence="5">
    <location>
        <begin position="48"/>
        <end position="506"/>
    </location>
</feature>
<name>A0ABP8E0T6_9MICO</name>
<organism evidence="6 7">
    <name type="scientific">Frondihabitans peucedani</name>
    <dbReference type="NCBI Taxonomy" id="598626"/>
    <lineage>
        <taxon>Bacteria</taxon>
        <taxon>Bacillati</taxon>
        <taxon>Actinomycetota</taxon>
        <taxon>Actinomycetes</taxon>
        <taxon>Micrococcales</taxon>
        <taxon>Microbacteriaceae</taxon>
        <taxon>Frondihabitans</taxon>
    </lineage>
</organism>
<dbReference type="InterPro" id="IPR016163">
    <property type="entry name" value="Ald_DH_C"/>
</dbReference>
<dbReference type="PROSITE" id="PS00687">
    <property type="entry name" value="ALDEHYDE_DEHYDR_GLU"/>
    <property type="match status" value="1"/>
</dbReference>
<gene>
    <name evidence="6" type="ORF">GCM10022256_14240</name>
</gene>
<proteinExistence type="inferred from homology"/>
<evidence type="ECO:0000313" key="7">
    <source>
        <dbReference type="Proteomes" id="UP001501594"/>
    </source>
</evidence>
<dbReference type="PANTHER" id="PTHR43353">
    <property type="entry name" value="SUCCINATE-SEMIALDEHYDE DEHYDROGENASE, MITOCHONDRIAL"/>
    <property type="match status" value="1"/>
</dbReference>
<dbReference type="PANTHER" id="PTHR43353:SF5">
    <property type="entry name" value="SUCCINATE-SEMIALDEHYDE DEHYDROGENASE, MITOCHONDRIAL"/>
    <property type="match status" value="1"/>
</dbReference>
<dbReference type="InterPro" id="IPR050740">
    <property type="entry name" value="Aldehyde_DH_Superfamily"/>
</dbReference>
<comment type="similarity">
    <text evidence="3">Belongs to the aldehyde dehydrogenase family.</text>
</comment>
<evidence type="ECO:0000256" key="1">
    <source>
        <dbReference type="ARBA" id="ARBA00023002"/>
    </source>
</evidence>
<sequence length="513" mass="52776">MTTTASTSASGSASGSTSGSTSGSASGSTRESALLESVPTGLLIDGVWRDASAGDTFAVIDPATGRELARVADATPADAVAALDAAAAAADDWAATAPRVRGEILRRAFDLATEHREDLALLMTVEMGKSLAEARGEVTYGAEFLRWFSEEAVRISGRYGTNPEGTGTTIVSHRPVGPCLLITPWNFPLAMATRKIAPALAAGCTVVLKPAELTPLTSLYFAALLIEAGVPAGVVNVVTTTDSSGVASAVMADDRLRKVSFTGSTPVGKILLKQAADNVLRTSMELGGNAPFLVFDDADVDAAVAGAMLAKFRNIGEACTAANRFFVQRGVADEFAEKLTAKVRELAVGRGTDEGVSIGPLINDAAVAKNAELVDDAVSRGAAVATGGAAVDGPGTFFQPTVLTGITPGTRLLREEIFGPVAAISTFETEEEGVRLANDTEFGLVSYAFTRDLARGHRLITSLRSGMLGLNTGVVSNASAPFGGVKSSGLGREGGAEGIHEYLDTTYTLLPAS</sequence>
<feature type="active site" evidence="2">
    <location>
        <position position="285"/>
    </location>
</feature>
<dbReference type="InterPro" id="IPR016161">
    <property type="entry name" value="Ald_DH/histidinol_DH"/>
</dbReference>
<comment type="caution">
    <text evidence="6">The sequence shown here is derived from an EMBL/GenBank/DDBJ whole genome shotgun (WGS) entry which is preliminary data.</text>
</comment>
<keyword evidence="7" id="KW-1185">Reference proteome</keyword>
<dbReference type="InterPro" id="IPR016162">
    <property type="entry name" value="Ald_DH_N"/>
</dbReference>
<evidence type="ECO:0000313" key="6">
    <source>
        <dbReference type="EMBL" id="GAA4265812.1"/>
    </source>
</evidence>
<evidence type="ECO:0000256" key="4">
    <source>
        <dbReference type="SAM" id="MobiDB-lite"/>
    </source>
</evidence>